<dbReference type="EMBL" id="JALQCX010000004">
    <property type="protein sequence ID" value="MCK9812841.1"/>
    <property type="molecule type" value="Genomic_DNA"/>
</dbReference>
<name>A0ABT0JAG1_9PSED</name>
<organism evidence="1 2">
    <name type="scientific">Pseudomonas morbosilactucae</name>
    <dbReference type="NCBI Taxonomy" id="2938197"/>
    <lineage>
        <taxon>Bacteria</taxon>
        <taxon>Pseudomonadati</taxon>
        <taxon>Pseudomonadota</taxon>
        <taxon>Gammaproteobacteria</taxon>
        <taxon>Pseudomonadales</taxon>
        <taxon>Pseudomonadaceae</taxon>
        <taxon>Pseudomonas</taxon>
    </lineage>
</organism>
<evidence type="ECO:0000313" key="2">
    <source>
        <dbReference type="Proteomes" id="UP001155163"/>
    </source>
</evidence>
<proteinExistence type="predicted"/>
<dbReference type="RefSeq" id="WP_268261015.1">
    <property type="nucleotide sequence ID" value="NZ_JALQCX010000004.1"/>
</dbReference>
<reference evidence="1 2" key="2">
    <citation type="journal article" date="2023" name="Plant Pathol.">
        <title>Dismantling and reorganizing Pseudomonas marginalis sensu#lato.</title>
        <authorList>
            <person name="Sawada H."/>
            <person name="Fujikawa T."/>
            <person name="Satou M."/>
        </authorList>
    </citation>
    <scope>NUCLEOTIDE SEQUENCE [LARGE SCALE GENOMIC DNA]</scope>
    <source>
        <strain evidence="1 2">MAFF 302046</strain>
    </source>
</reference>
<evidence type="ECO:0000313" key="1">
    <source>
        <dbReference type="EMBL" id="MCK9812841.1"/>
    </source>
</evidence>
<dbReference type="Proteomes" id="UP001155163">
    <property type="component" value="Unassembled WGS sequence"/>
</dbReference>
<protein>
    <recommendedName>
        <fullName evidence="3">Lipoprotein</fullName>
    </recommendedName>
</protein>
<sequence>MRRILALIMMLSLGGCETLTVAMTKKIEPQADEADVGILQVVATPEIENPLWGIGGSDLKKYCTAGDQAFVEAVWVPIVVNLAIKAGGAVASKYVKGVKEGSSRSTKFRAFVNSQTLKNASCLIAYRGPEVLMEGQVARKESEPNALVVMKVERYGKAMRLVPVYASARNSISLTKCTDNCGDAKLAEGKINIAVAVTGIAAIPNQLGDVKLQELGTATVTVKKVPLRKEVKKRTSVRVKTAEGEKEEEVVKPVGAPSDIIALPIDDVGVQLTVVMSEIGDAAGDPDVAEAEIQAAVESLSVGAEAELKAHYERKAEE</sequence>
<comment type="caution">
    <text evidence="1">The sequence shown here is derived from an EMBL/GenBank/DDBJ whole genome shotgun (WGS) entry which is preliminary data.</text>
</comment>
<keyword evidence="2" id="KW-1185">Reference proteome</keyword>
<evidence type="ECO:0008006" key="3">
    <source>
        <dbReference type="Google" id="ProtNLM"/>
    </source>
</evidence>
<gene>
    <name evidence="1" type="ORF">M1B35_01415</name>
</gene>
<reference evidence="1 2" key="1">
    <citation type="journal article" date="2022" name="Int. J. Syst. Evol. Microbiol.">
        <title>Pseudomonas aegrilactucae sp. nov. and Pseudomonas morbosilactucae sp. nov., pathogens causing bacterial rot of lettuce in Japan.</title>
        <authorList>
            <person name="Sawada H."/>
            <person name="Fujikawa T."/>
            <person name="Satou M."/>
        </authorList>
    </citation>
    <scope>NUCLEOTIDE SEQUENCE [LARGE SCALE GENOMIC DNA]</scope>
    <source>
        <strain evidence="1 2">MAFF 302046</strain>
    </source>
</reference>
<dbReference type="PROSITE" id="PS51257">
    <property type="entry name" value="PROKAR_LIPOPROTEIN"/>
    <property type="match status" value="1"/>
</dbReference>
<accession>A0ABT0JAG1</accession>